<feature type="repeat" description="ANK" evidence="1">
    <location>
        <begin position="34"/>
        <end position="66"/>
    </location>
</feature>
<keyword evidence="2" id="KW-0862">Zinc</keyword>
<evidence type="ECO:0000313" key="5">
    <source>
        <dbReference type="EMBL" id="PKI82438.1"/>
    </source>
</evidence>
<dbReference type="Pfam" id="PF12796">
    <property type="entry name" value="Ank_2"/>
    <property type="match status" value="1"/>
</dbReference>
<accession>A0A2N1J799</accession>
<organism evidence="5 6">
    <name type="scientific">Malassezia vespertilionis</name>
    <dbReference type="NCBI Taxonomy" id="2020962"/>
    <lineage>
        <taxon>Eukaryota</taxon>
        <taxon>Fungi</taxon>
        <taxon>Dikarya</taxon>
        <taxon>Basidiomycota</taxon>
        <taxon>Ustilaginomycotina</taxon>
        <taxon>Malasseziomycetes</taxon>
        <taxon>Malasseziales</taxon>
        <taxon>Malasseziaceae</taxon>
        <taxon>Malassezia</taxon>
    </lineage>
</organism>
<dbReference type="PROSITE" id="PS50088">
    <property type="entry name" value="ANK_REPEAT"/>
    <property type="match status" value="1"/>
</dbReference>
<feature type="zinc finger region" description="C3H1-type" evidence="2">
    <location>
        <begin position="271"/>
        <end position="298"/>
    </location>
</feature>
<proteinExistence type="predicted"/>
<dbReference type="InterPro" id="IPR000571">
    <property type="entry name" value="Znf_CCCH"/>
</dbReference>
<dbReference type="AlphaFoldDB" id="A0A2N1J799"/>
<dbReference type="InterPro" id="IPR036770">
    <property type="entry name" value="Ankyrin_rpt-contain_sf"/>
</dbReference>
<protein>
    <recommendedName>
        <fullName evidence="4">C3H1-type domain-containing protein</fullName>
    </recommendedName>
</protein>
<evidence type="ECO:0000313" key="6">
    <source>
        <dbReference type="Proteomes" id="UP000232875"/>
    </source>
</evidence>
<feature type="compositionally biased region" description="Polar residues" evidence="3">
    <location>
        <begin position="363"/>
        <end position="373"/>
    </location>
</feature>
<feature type="compositionally biased region" description="Low complexity" evidence="3">
    <location>
        <begin position="319"/>
        <end position="332"/>
    </location>
</feature>
<feature type="domain" description="C3H1-type" evidence="4">
    <location>
        <begin position="271"/>
        <end position="298"/>
    </location>
</feature>
<dbReference type="STRING" id="2020962.A0A2N1J799"/>
<dbReference type="SUPFAM" id="SSF48403">
    <property type="entry name" value="Ankyrin repeat"/>
    <property type="match status" value="1"/>
</dbReference>
<sequence length="450" mass="47681">MTTDLFQAGQQGDLHAVQQVLDQNPGALESQDAYHNTVLTYAAQEGHTELVRALLARNADPRVSHIKVTPNGTNAESLAILREAALRMDTVQANANTPKSDDTDDQHGGATDAAPIHLPPPEVARMIPCKFFPNCRYGDRCVFQHPTITDGTIPPQPMFFPNGQPLPPAPGAYGMPPFMDMNAHMFHPYGPNAVPFFPQAEAESQYASPNIEEMQRNGQDLPDSVATSVDSLPSQPDAESNSSASARSQRGTSKTRSNKTRNDALGARANSGVRPACAFFARAACRYGNDCRFPHILADGVDARAAQEPRKLQDGRRGANAANTPAPDAPDALSVGAKKGGNTRNANRTAGARAKNTRRGTAPQSHKTFQRVPQSDEFPALPGGVQSDPSDSSDAAKGSNKVNFSAILSAPAPPKAQTPMLEGVQETSPASDSSKDFASVLATQSSAVAV</sequence>
<feature type="region of interest" description="Disordered" evidence="3">
    <location>
        <begin position="94"/>
        <end position="119"/>
    </location>
</feature>
<feature type="zinc finger region" description="C3H1-type" evidence="2">
    <location>
        <begin position="124"/>
        <end position="148"/>
    </location>
</feature>
<feature type="compositionally biased region" description="Low complexity" evidence="3">
    <location>
        <begin position="340"/>
        <end position="362"/>
    </location>
</feature>
<name>A0A2N1J799_9BASI</name>
<dbReference type="GO" id="GO:0008270">
    <property type="term" value="F:zinc ion binding"/>
    <property type="evidence" value="ECO:0007669"/>
    <property type="project" value="UniProtKB-KW"/>
</dbReference>
<feature type="compositionally biased region" description="Polar residues" evidence="3">
    <location>
        <begin position="225"/>
        <end position="255"/>
    </location>
</feature>
<keyword evidence="2" id="KW-0863">Zinc-finger</keyword>
<dbReference type="Gene3D" id="1.25.40.20">
    <property type="entry name" value="Ankyrin repeat-containing domain"/>
    <property type="match status" value="1"/>
</dbReference>
<evidence type="ECO:0000256" key="1">
    <source>
        <dbReference type="PROSITE-ProRule" id="PRU00023"/>
    </source>
</evidence>
<gene>
    <name evidence="5" type="ORF">MVES_003621</name>
</gene>
<dbReference type="SMART" id="SM00356">
    <property type="entry name" value="ZnF_C3H1"/>
    <property type="match status" value="2"/>
</dbReference>
<dbReference type="OrthoDB" id="20872at2759"/>
<feature type="region of interest" description="Disordered" evidence="3">
    <location>
        <begin position="215"/>
        <end position="267"/>
    </location>
</feature>
<reference evidence="5 6" key="1">
    <citation type="submission" date="2017-10" db="EMBL/GenBank/DDBJ databases">
        <title>A novel species of cold-tolerant Malassezia isolated from bats.</title>
        <authorList>
            <person name="Lorch J.M."/>
            <person name="Palmer J.M."/>
            <person name="Vanderwolf K.J."/>
            <person name="Schmidt K.Z."/>
            <person name="Verant M.L."/>
            <person name="Weller T.J."/>
            <person name="Blehert D.S."/>
        </authorList>
    </citation>
    <scope>NUCLEOTIDE SEQUENCE [LARGE SCALE GENOMIC DNA]</scope>
    <source>
        <strain evidence="5 6">NWHC:44797-103</strain>
    </source>
</reference>
<feature type="region of interest" description="Disordered" evidence="3">
    <location>
        <begin position="307"/>
        <end position="437"/>
    </location>
</feature>
<dbReference type="Pfam" id="PF14608">
    <property type="entry name" value="zf-CCCH_2"/>
    <property type="match status" value="2"/>
</dbReference>
<feature type="compositionally biased region" description="Basic and acidic residues" evidence="3">
    <location>
        <begin position="307"/>
        <end position="317"/>
    </location>
</feature>
<feature type="domain" description="C3H1-type" evidence="4">
    <location>
        <begin position="124"/>
        <end position="148"/>
    </location>
</feature>
<dbReference type="InterPro" id="IPR002110">
    <property type="entry name" value="Ankyrin_rpt"/>
</dbReference>
<keyword evidence="2" id="KW-0479">Metal-binding</keyword>
<dbReference type="EMBL" id="KZ454995">
    <property type="protein sequence ID" value="PKI82438.1"/>
    <property type="molecule type" value="Genomic_DNA"/>
</dbReference>
<dbReference type="SMART" id="SM00248">
    <property type="entry name" value="ANK"/>
    <property type="match status" value="1"/>
</dbReference>
<evidence type="ECO:0000259" key="4">
    <source>
        <dbReference type="PROSITE" id="PS50103"/>
    </source>
</evidence>
<dbReference type="PROSITE" id="PS50103">
    <property type="entry name" value="ZF_C3H1"/>
    <property type="match status" value="2"/>
</dbReference>
<keyword evidence="6" id="KW-1185">Reference proteome</keyword>
<evidence type="ECO:0000256" key="2">
    <source>
        <dbReference type="PROSITE-ProRule" id="PRU00723"/>
    </source>
</evidence>
<evidence type="ECO:0000256" key="3">
    <source>
        <dbReference type="SAM" id="MobiDB-lite"/>
    </source>
</evidence>
<keyword evidence="1" id="KW-0040">ANK repeat</keyword>
<dbReference type="Proteomes" id="UP000232875">
    <property type="component" value="Unassembled WGS sequence"/>
</dbReference>
<dbReference type="GO" id="GO:0010468">
    <property type="term" value="P:regulation of gene expression"/>
    <property type="evidence" value="ECO:0007669"/>
    <property type="project" value="UniProtKB-ARBA"/>
</dbReference>